<accession>A0ABU0RFY6</accession>
<protein>
    <recommendedName>
        <fullName evidence="3">Immunity protein 21 of polymorphic toxin system</fullName>
    </recommendedName>
</protein>
<reference evidence="1 2" key="1">
    <citation type="submission" date="2023-07" db="EMBL/GenBank/DDBJ databases">
        <title>Comparative genomics of wheat-associated soil bacteria to identify genetic determinants of phenazine resistance.</title>
        <authorList>
            <person name="Mouncey N."/>
        </authorList>
    </citation>
    <scope>NUCLEOTIDE SEQUENCE [LARGE SCALE GENOMIC DNA]</scope>
    <source>
        <strain evidence="1 2">W2I16</strain>
    </source>
</reference>
<evidence type="ECO:0008006" key="3">
    <source>
        <dbReference type="Google" id="ProtNLM"/>
    </source>
</evidence>
<dbReference type="Proteomes" id="UP001223072">
    <property type="component" value="Unassembled WGS sequence"/>
</dbReference>
<sequence length="210" mass="22377">MNSSNDAASTRRTRPELNWVASMGGPLIVIPVSALQNWSGCTEAGMIIGDTDDPDDYDRACAVEDLAAVIDVGLAGAQALVLGDEPARTCYLPDRRAFVRWLAADSDAELLVAAERLLDDHTTVWEAAGVWETDGPAMLMDSAEAGADLDRPYPDRPQLPEQAPVAVPAGLWNIRAVHVTNEFPWVGVVQLSPERGADASASTADSSPRP</sequence>
<name>A0ABU0RFY6_9ACTN</name>
<proteinExistence type="predicted"/>
<dbReference type="Pfam" id="PF15589">
    <property type="entry name" value="Imm21"/>
    <property type="match status" value="1"/>
</dbReference>
<evidence type="ECO:0000313" key="1">
    <source>
        <dbReference type="EMBL" id="MDQ0930904.1"/>
    </source>
</evidence>
<keyword evidence="2" id="KW-1185">Reference proteome</keyword>
<dbReference type="EMBL" id="JAUSZS010000002">
    <property type="protein sequence ID" value="MDQ0930904.1"/>
    <property type="molecule type" value="Genomic_DNA"/>
</dbReference>
<comment type="caution">
    <text evidence="1">The sequence shown here is derived from an EMBL/GenBank/DDBJ whole genome shotgun (WGS) entry which is preliminary data.</text>
</comment>
<evidence type="ECO:0000313" key="2">
    <source>
        <dbReference type="Proteomes" id="UP001223072"/>
    </source>
</evidence>
<dbReference type="InterPro" id="IPR028961">
    <property type="entry name" value="Imm21"/>
</dbReference>
<organism evidence="1 2">
    <name type="scientific">Streptomyces turgidiscabies</name>
    <dbReference type="NCBI Taxonomy" id="85558"/>
    <lineage>
        <taxon>Bacteria</taxon>
        <taxon>Bacillati</taxon>
        <taxon>Actinomycetota</taxon>
        <taxon>Actinomycetes</taxon>
        <taxon>Kitasatosporales</taxon>
        <taxon>Streptomycetaceae</taxon>
        <taxon>Streptomyces</taxon>
    </lineage>
</organism>
<gene>
    <name evidence="1" type="ORF">QFZ49_000811</name>
</gene>
<dbReference type="RefSeq" id="WP_307625053.1">
    <property type="nucleotide sequence ID" value="NZ_JAUSZS010000002.1"/>
</dbReference>